<organism evidence="2 3">
    <name type="scientific">Trichoderma ghanense</name>
    <dbReference type="NCBI Taxonomy" id="65468"/>
    <lineage>
        <taxon>Eukaryota</taxon>
        <taxon>Fungi</taxon>
        <taxon>Dikarya</taxon>
        <taxon>Ascomycota</taxon>
        <taxon>Pezizomycotina</taxon>
        <taxon>Sordariomycetes</taxon>
        <taxon>Hypocreomycetidae</taxon>
        <taxon>Hypocreales</taxon>
        <taxon>Hypocreaceae</taxon>
        <taxon>Trichoderma</taxon>
    </lineage>
</organism>
<evidence type="ECO:0000313" key="3">
    <source>
        <dbReference type="Proteomes" id="UP001642720"/>
    </source>
</evidence>
<feature type="compositionally biased region" description="Basic and acidic residues" evidence="1">
    <location>
        <begin position="100"/>
        <end position="113"/>
    </location>
</feature>
<proteinExistence type="predicted"/>
<accession>A0ABY2GXI0</accession>
<sequence>MQPTTRRLQLRSWGYLNLMVYSQTTQLMHVPATSGAAAPFSTEFRRIDSGLGGGDDVTRISDDRACGAAPDASAGEWMGGGRPLCEVGRARDGLGMADGDVEKGDDDTGRWEVDDASPVHKRRIGMK</sequence>
<dbReference type="GeneID" id="300578835"/>
<evidence type="ECO:0000313" key="2">
    <source>
        <dbReference type="EMBL" id="TFB00668.1"/>
    </source>
</evidence>
<dbReference type="RefSeq" id="XP_073556869.1">
    <property type="nucleotide sequence ID" value="XM_073704385.1"/>
</dbReference>
<protein>
    <submittedName>
        <fullName evidence="2">Uncharacterized protein</fullName>
    </submittedName>
</protein>
<keyword evidence="3" id="KW-1185">Reference proteome</keyword>
<name>A0ABY2GXI0_9HYPO</name>
<evidence type="ECO:0000256" key="1">
    <source>
        <dbReference type="SAM" id="MobiDB-lite"/>
    </source>
</evidence>
<reference evidence="2 3" key="1">
    <citation type="submission" date="2018-01" db="EMBL/GenBank/DDBJ databases">
        <title>Genome characterization of the sugarcane-associated fungus Trichoderma ghanense CCMA-1212 and their application in lignocelulose bioconversion.</title>
        <authorList>
            <person name="Steindorff A.S."/>
            <person name="Mendes T.D."/>
            <person name="Vilela E.S.D."/>
            <person name="Rodrigues D.S."/>
            <person name="Formighieri E.F."/>
            <person name="Melo I.S."/>
            <person name="Favaro L.C.L."/>
        </authorList>
    </citation>
    <scope>NUCLEOTIDE SEQUENCE [LARGE SCALE GENOMIC DNA]</scope>
    <source>
        <strain evidence="2 3">CCMA-1212</strain>
    </source>
</reference>
<feature type="region of interest" description="Disordered" evidence="1">
    <location>
        <begin position="94"/>
        <end position="113"/>
    </location>
</feature>
<dbReference type="EMBL" id="PPTA01000010">
    <property type="protein sequence ID" value="TFB00668.1"/>
    <property type="molecule type" value="Genomic_DNA"/>
</dbReference>
<gene>
    <name evidence="2" type="ORF">CCMA1212_007212</name>
</gene>
<dbReference type="Proteomes" id="UP001642720">
    <property type="component" value="Unassembled WGS sequence"/>
</dbReference>
<comment type="caution">
    <text evidence="2">The sequence shown here is derived from an EMBL/GenBank/DDBJ whole genome shotgun (WGS) entry which is preliminary data.</text>
</comment>